<keyword evidence="2" id="KW-1133">Transmembrane helix</keyword>
<keyword evidence="2" id="KW-0472">Membrane</keyword>
<feature type="transmembrane region" description="Helical" evidence="2">
    <location>
        <begin position="194"/>
        <end position="220"/>
    </location>
</feature>
<dbReference type="PANTHER" id="PTHR40040:SF1">
    <property type="entry name" value="MEMBRANE PROTEIN"/>
    <property type="match status" value="1"/>
</dbReference>
<dbReference type="InterPro" id="IPR055338">
    <property type="entry name" value="YqfX-like"/>
</dbReference>
<name>A0A7T5JPS7_9BACL</name>
<feature type="transmembrane region" description="Helical" evidence="2">
    <location>
        <begin position="227"/>
        <end position="249"/>
    </location>
</feature>
<feature type="compositionally biased region" description="Low complexity" evidence="1">
    <location>
        <begin position="168"/>
        <end position="180"/>
    </location>
</feature>
<sequence>MAYDDNERMNAERKEADNGLAEMVDQRDTEFAVDSWMGAVFTPQENNNTKQNIEYDPETQTERYLGEQNATPAGEQNVSPPGEQNATPAGGQFIIPAGGQTVSPSDDQIVSPAGGENVSATGGQESPADYPIQADVNAVPTRTTAERTNDYDVESAAEIAEPIRGTRQADQNQAQTQAQADPENGASGLGMTGLGLSILSLFLLPYLIAPVGIILGFMAFRRQARTLGVWAMIVGAAALIGALIVYPYFVAR</sequence>
<dbReference type="EMBL" id="CP066308">
    <property type="protein sequence ID" value="QQE75599.1"/>
    <property type="molecule type" value="Genomic_DNA"/>
</dbReference>
<dbReference type="Proteomes" id="UP000677234">
    <property type="component" value="Chromosome"/>
</dbReference>
<dbReference type="PANTHER" id="PTHR40040">
    <property type="entry name" value="SMALL HYDROPHOBIC PROTEIN-RELATED"/>
    <property type="match status" value="1"/>
</dbReference>
<gene>
    <name evidence="3" type="ORF">JD108_06760</name>
    <name evidence="4" type="ORF">KDJ56_06440</name>
</gene>
<dbReference type="Proteomes" id="UP000595847">
    <property type="component" value="Chromosome"/>
</dbReference>
<evidence type="ECO:0000313" key="3">
    <source>
        <dbReference type="EMBL" id="QQE75599.1"/>
    </source>
</evidence>
<keyword evidence="6" id="KW-1185">Reference proteome</keyword>
<proteinExistence type="predicted"/>
<dbReference type="AlphaFoldDB" id="A0A7T5JPS7"/>
<dbReference type="EMBL" id="CP073708">
    <property type="protein sequence ID" value="QUO42625.1"/>
    <property type="molecule type" value="Genomic_DNA"/>
</dbReference>
<feature type="region of interest" description="Disordered" evidence="1">
    <location>
        <begin position="71"/>
        <end position="132"/>
    </location>
</feature>
<evidence type="ECO:0000256" key="2">
    <source>
        <dbReference type="SAM" id="Phobius"/>
    </source>
</evidence>
<evidence type="ECO:0000313" key="4">
    <source>
        <dbReference type="EMBL" id="QUO42625.1"/>
    </source>
</evidence>
<accession>A0A7T5JPS7</accession>
<feature type="region of interest" description="Disordered" evidence="1">
    <location>
        <begin position="162"/>
        <end position="185"/>
    </location>
</feature>
<reference evidence="4" key="2">
    <citation type="submission" date="2021-04" db="EMBL/GenBank/DDBJ databases">
        <title>Brevibacillus composti FJAT-54423, complete genome.</title>
        <authorList>
            <person name="Tang R."/>
        </authorList>
    </citation>
    <scope>NUCLEOTIDE SEQUENCE</scope>
    <source>
        <strain evidence="4">FJAT-54424</strain>
    </source>
</reference>
<feature type="compositionally biased region" description="Basic and acidic residues" evidence="1">
    <location>
        <begin position="1"/>
        <end position="17"/>
    </location>
</feature>
<dbReference type="RefSeq" id="WP_198829120.1">
    <property type="nucleotide sequence ID" value="NZ_CP066308.1"/>
</dbReference>
<protein>
    <submittedName>
        <fullName evidence="3">DUF456 domain-containing protein</fullName>
    </submittedName>
</protein>
<feature type="region of interest" description="Disordered" evidence="1">
    <location>
        <begin position="1"/>
        <end position="26"/>
    </location>
</feature>
<feature type="compositionally biased region" description="Polar residues" evidence="1">
    <location>
        <begin position="71"/>
        <end position="87"/>
    </location>
</feature>
<evidence type="ECO:0000256" key="1">
    <source>
        <dbReference type="SAM" id="MobiDB-lite"/>
    </source>
</evidence>
<organism evidence="3 5">
    <name type="scientific">Brevibacillus composti</name>
    <dbReference type="NCBI Taxonomy" id="2796470"/>
    <lineage>
        <taxon>Bacteria</taxon>
        <taxon>Bacillati</taxon>
        <taxon>Bacillota</taxon>
        <taxon>Bacilli</taxon>
        <taxon>Bacillales</taxon>
        <taxon>Paenibacillaceae</taxon>
        <taxon>Brevibacillus</taxon>
    </lineage>
</organism>
<dbReference type="KEGG" id="bcop:JD108_06760"/>
<evidence type="ECO:0000313" key="6">
    <source>
        <dbReference type="Proteomes" id="UP000677234"/>
    </source>
</evidence>
<reference evidence="3 5" key="1">
    <citation type="submission" date="2020-12" db="EMBL/GenBank/DDBJ databases">
        <title>strain FJAT-54423T represents a novel species of the genus Brevibacillus.</title>
        <authorList>
            <person name="Tang R."/>
        </authorList>
    </citation>
    <scope>NUCLEOTIDE SEQUENCE [LARGE SCALE GENOMIC DNA]</scope>
    <source>
        <strain evidence="3 5">FJAT-54423</strain>
    </source>
</reference>
<evidence type="ECO:0000313" key="5">
    <source>
        <dbReference type="Proteomes" id="UP000595847"/>
    </source>
</evidence>
<keyword evidence="2" id="KW-0812">Transmembrane</keyword>